<evidence type="ECO:0000313" key="1">
    <source>
        <dbReference type="EMBL" id="AXJ00643.1"/>
    </source>
</evidence>
<protein>
    <submittedName>
        <fullName evidence="1">Uncharacterized protein</fullName>
    </submittedName>
</protein>
<reference evidence="1 2" key="1">
    <citation type="submission" date="2018-03" db="EMBL/GenBank/DDBJ databases">
        <title>Phenotypic and genomic properties of Cyclonatronum proteinivorum gen. nov., sp. nov., a haloalkaliphilic bacteroidete from soda lakes possessing Na+-translocating rhodopsin.</title>
        <authorList>
            <person name="Toshchakov S.V."/>
            <person name="Korzhenkov A."/>
            <person name="Samarov N.I."/>
            <person name="Kublanov I.V."/>
            <person name="Muntyan M.S."/>
            <person name="Sorokin D.Y."/>
        </authorList>
    </citation>
    <scope>NUCLEOTIDE SEQUENCE [LARGE SCALE GENOMIC DNA]</scope>
    <source>
        <strain evidence="1 2">Omega</strain>
    </source>
</reference>
<dbReference type="AlphaFoldDB" id="A0A345UJJ1"/>
<organism evidence="1 2">
    <name type="scientific">Cyclonatronum proteinivorum</name>
    <dbReference type="NCBI Taxonomy" id="1457365"/>
    <lineage>
        <taxon>Bacteria</taxon>
        <taxon>Pseudomonadati</taxon>
        <taxon>Balneolota</taxon>
        <taxon>Balneolia</taxon>
        <taxon>Balneolales</taxon>
        <taxon>Cyclonatronaceae</taxon>
        <taxon>Cyclonatronum</taxon>
    </lineage>
</organism>
<dbReference type="EMBL" id="CP027806">
    <property type="protein sequence ID" value="AXJ00643.1"/>
    <property type="molecule type" value="Genomic_DNA"/>
</dbReference>
<evidence type="ECO:0000313" key="2">
    <source>
        <dbReference type="Proteomes" id="UP000254808"/>
    </source>
</evidence>
<keyword evidence="2" id="KW-1185">Reference proteome</keyword>
<gene>
    <name evidence="1" type="ORF">CYPRO_1387</name>
</gene>
<sequence>MCDSFGVGNRFILALCYKHAIPSGLVALLVLGIFGSSESCFGFGRHPFSRLEGFRKWYEWGCLSKIDPERGRMFIAKEGGDKACDPERVERVRCGAVLFGNVGLLRNRCCYYCGLCYKHAIPSGLVFGQVAGMFRSLKCGFGFALDPFSCAFKILETGCCSKIDPEWGRMFIAMEGDEN</sequence>
<dbReference type="Proteomes" id="UP000254808">
    <property type="component" value="Chromosome"/>
</dbReference>
<accession>A0A345UJJ1</accession>
<proteinExistence type="predicted"/>
<dbReference type="KEGG" id="cprv:CYPRO_1387"/>
<name>A0A345UJJ1_9BACT</name>